<name>A0A2T6AVK7_9BACL</name>
<organism evidence="1 2">
    <name type="scientific">Melghirimyces profundicolus</name>
    <dbReference type="NCBI Taxonomy" id="1242148"/>
    <lineage>
        <taxon>Bacteria</taxon>
        <taxon>Bacillati</taxon>
        <taxon>Bacillota</taxon>
        <taxon>Bacilli</taxon>
        <taxon>Bacillales</taxon>
        <taxon>Thermoactinomycetaceae</taxon>
        <taxon>Melghirimyces</taxon>
    </lineage>
</organism>
<evidence type="ECO:0000313" key="1">
    <source>
        <dbReference type="EMBL" id="PTX47844.1"/>
    </source>
</evidence>
<gene>
    <name evidence="1" type="ORF">C8P63_1499</name>
</gene>
<dbReference type="Proteomes" id="UP000244240">
    <property type="component" value="Unassembled WGS sequence"/>
</dbReference>
<dbReference type="RefSeq" id="WP_108026760.1">
    <property type="nucleotide sequence ID" value="NZ_QBKR01000049.1"/>
</dbReference>
<keyword evidence="2" id="KW-1185">Reference proteome</keyword>
<dbReference type="AlphaFoldDB" id="A0A2T6AVK7"/>
<protein>
    <recommendedName>
        <fullName evidence="3">Helix-turn-helix domain-containing protein</fullName>
    </recommendedName>
</protein>
<proteinExistence type="predicted"/>
<sequence>MNWRWPHRYVTVKKASRETGVPLSVMAKVLEDGLFPVRRGRQGPLIRNVDALRIQRNVEKWPLSRVERIMREGMPWETKERGERPG</sequence>
<evidence type="ECO:0008006" key="3">
    <source>
        <dbReference type="Google" id="ProtNLM"/>
    </source>
</evidence>
<comment type="caution">
    <text evidence="1">The sequence shown here is derived from an EMBL/GenBank/DDBJ whole genome shotgun (WGS) entry which is preliminary data.</text>
</comment>
<reference evidence="1 2" key="1">
    <citation type="submission" date="2018-04" db="EMBL/GenBank/DDBJ databases">
        <title>Genomic Encyclopedia of Archaeal and Bacterial Type Strains, Phase II (KMG-II): from individual species to whole genera.</title>
        <authorList>
            <person name="Goeker M."/>
        </authorList>
    </citation>
    <scope>NUCLEOTIDE SEQUENCE [LARGE SCALE GENOMIC DNA]</scope>
    <source>
        <strain evidence="1 2">DSM 45787</strain>
    </source>
</reference>
<accession>A0A2T6AVK7</accession>
<dbReference type="EMBL" id="QBKR01000049">
    <property type="protein sequence ID" value="PTX47844.1"/>
    <property type="molecule type" value="Genomic_DNA"/>
</dbReference>
<evidence type="ECO:0000313" key="2">
    <source>
        <dbReference type="Proteomes" id="UP000244240"/>
    </source>
</evidence>